<dbReference type="PANTHER" id="PTHR43174">
    <property type="entry name" value="UDP-N-ACETYLGLUCOSAMINE 2-EPIMERASE"/>
    <property type="match status" value="1"/>
</dbReference>
<dbReference type="EMBL" id="LGBR01000001">
    <property type="protein sequence ID" value="KOY50528.1"/>
    <property type="molecule type" value="Genomic_DNA"/>
</dbReference>
<proteinExistence type="inferred from homology"/>
<dbReference type="AlphaFoldDB" id="A0A0N0CEJ8"/>
<dbReference type="PANTHER" id="PTHR43174:SF1">
    <property type="entry name" value="UDP-N-ACETYLGLUCOSAMINE 2-EPIMERASE"/>
    <property type="match status" value="1"/>
</dbReference>
<keyword evidence="1" id="KW-0413">Isomerase</keyword>
<feature type="domain" description="UDP-N-acetylglucosamine 2-epimerase" evidence="2">
    <location>
        <begin position="27"/>
        <end position="360"/>
    </location>
</feature>
<dbReference type="CDD" id="cd03786">
    <property type="entry name" value="GTB_UDP-GlcNAc_2-Epimerase"/>
    <property type="match status" value="1"/>
</dbReference>
<evidence type="ECO:0000313" key="4">
    <source>
        <dbReference type="EMBL" id="SEE60271.1"/>
    </source>
</evidence>
<reference evidence="3 5" key="1">
    <citation type="submission" date="2015-07" db="EMBL/GenBank/DDBJ databases">
        <title>Genome of Polaribacter dokdonenesis DSW-5, isolated from seawater off Dokdo in Korea.</title>
        <authorList>
            <person name="Yoon K."/>
            <person name="Song J.Y."/>
            <person name="Kim J.F."/>
        </authorList>
    </citation>
    <scope>NUCLEOTIDE SEQUENCE [LARGE SCALE GENOMIC DNA]</scope>
    <source>
        <strain evidence="3 5">DSW-5</strain>
    </source>
</reference>
<gene>
    <name evidence="3" type="ORF">I602_88</name>
    <name evidence="4" type="ORF">SAMN05444353_2653</name>
</gene>
<dbReference type="SUPFAM" id="SSF53756">
    <property type="entry name" value="UDP-Glycosyltransferase/glycogen phosphorylase"/>
    <property type="match status" value="1"/>
</dbReference>
<keyword evidence="6" id="KW-1185">Reference proteome</keyword>
<dbReference type="Gene3D" id="3.40.50.2000">
    <property type="entry name" value="Glycogen Phosphorylase B"/>
    <property type="match status" value="2"/>
</dbReference>
<dbReference type="Proteomes" id="UP000183071">
    <property type="component" value="Unassembled WGS sequence"/>
</dbReference>
<dbReference type="PATRIC" id="fig|1300348.6.peg.90"/>
<dbReference type="Pfam" id="PF02350">
    <property type="entry name" value="Epimerase_2"/>
    <property type="match status" value="1"/>
</dbReference>
<comment type="similarity">
    <text evidence="1">Belongs to the UDP-N-acetylglucosamine 2-epimerase family.</text>
</comment>
<dbReference type="RefSeq" id="WP_053972814.1">
    <property type="nucleotide sequence ID" value="NZ_FNUE01000002.1"/>
</dbReference>
<evidence type="ECO:0000313" key="6">
    <source>
        <dbReference type="Proteomes" id="UP000183071"/>
    </source>
</evidence>
<dbReference type="InterPro" id="IPR029767">
    <property type="entry name" value="WecB-like"/>
</dbReference>
<reference evidence="4 6" key="2">
    <citation type="submission" date="2016-10" db="EMBL/GenBank/DDBJ databases">
        <authorList>
            <person name="Varghese N."/>
            <person name="Submissions S."/>
        </authorList>
    </citation>
    <scope>NUCLEOTIDE SEQUENCE [LARGE SCALE GENOMIC DNA]</scope>
    <source>
        <strain evidence="4 6">DSW-5</strain>
    </source>
</reference>
<evidence type="ECO:0000313" key="5">
    <source>
        <dbReference type="Proteomes" id="UP000037716"/>
    </source>
</evidence>
<dbReference type="GO" id="GO:0016853">
    <property type="term" value="F:isomerase activity"/>
    <property type="evidence" value="ECO:0007669"/>
    <property type="project" value="UniProtKB-KW"/>
</dbReference>
<dbReference type="STRING" id="1300348.I602_88"/>
<accession>A0A0N0CEJ8</accession>
<name>A0A0N0CEJ8_9FLAO</name>
<sequence length="363" mass="41080">MTKKILIVVGTRPNFVKITQFKKVAKNFPDLEVKIAHTGQHYDQRMSAVFLEQFNIEVDYFLGVSATSANSLIGEIIIALESVINNYKPDILLCVGDVNSTLAAAISANKLGVKLGHLESGLRSLDRQMPEEVNRILTDEITDICFVTEKSGIENLKQIGKKDNQIAFVGNTMIDTLVHFNKEIEASTIIEETGLETQDYILVTMHRPRNVDTKEALLKILDLFKNITKNHTVVFSIHPRTKNSFEKFNLYDDLKNINQLRIIDPQNYFAFQKLIKYSFCVITDSGGIQEETTFLKIPCITLRENTERPSTLEEGTNVLMTFNTKEISNKISSIINGTFKNGKVPKFWDGNATKRVLETIQNL</sequence>
<evidence type="ECO:0000313" key="3">
    <source>
        <dbReference type="EMBL" id="KOY50528.1"/>
    </source>
</evidence>
<organism evidence="3 5">
    <name type="scientific">Polaribacter dokdonensis DSW-5</name>
    <dbReference type="NCBI Taxonomy" id="1300348"/>
    <lineage>
        <taxon>Bacteria</taxon>
        <taxon>Pseudomonadati</taxon>
        <taxon>Bacteroidota</taxon>
        <taxon>Flavobacteriia</taxon>
        <taxon>Flavobacteriales</taxon>
        <taxon>Flavobacteriaceae</taxon>
    </lineage>
</organism>
<protein>
    <submittedName>
        <fullName evidence="3 4">UDP-N-acetylglucosamine 2-epimerase</fullName>
    </submittedName>
</protein>
<dbReference type="OrthoDB" id="9803238at2"/>
<evidence type="ECO:0000259" key="2">
    <source>
        <dbReference type="Pfam" id="PF02350"/>
    </source>
</evidence>
<dbReference type="InterPro" id="IPR003331">
    <property type="entry name" value="UDP_GlcNAc_Epimerase_2_dom"/>
</dbReference>
<dbReference type="NCBIfam" id="TIGR00236">
    <property type="entry name" value="wecB"/>
    <property type="match status" value="1"/>
</dbReference>
<dbReference type="EMBL" id="FNUE01000002">
    <property type="protein sequence ID" value="SEE60271.1"/>
    <property type="molecule type" value="Genomic_DNA"/>
</dbReference>
<comment type="caution">
    <text evidence="3">The sequence shown here is derived from an EMBL/GenBank/DDBJ whole genome shotgun (WGS) entry which is preliminary data.</text>
</comment>
<evidence type="ECO:0000256" key="1">
    <source>
        <dbReference type="RuleBase" id="RU003513"/>
    </source>
</evidence>
<dbReference type="Proteomes" id="UP000037716">
    <property type="component" value="Unassembled WGS sequence"/>
</dbReference>